<sequence length="408" mass="44045">MKPAINSEIGVLKTVLVHRPGIEIGRITPDNKEALLFDDLLWLERAQDEHDAFVGLMTDRGTEVLYLDQLLYDVMGQLDVRLGVLESVLTRTQCGPAVSEALVAALMEAPARHVVDVLVGGIMERELGAWGIDPVFADLVADRFHHVLSPLPNLLFMRDNASWIGSNLSRNVLATPARHRESVYVAAIYDHHPLFLGQPTRSVFGASRGDVYPASLEGGDVLVLNDLTVCLGIGERTTPAAVEILARRLFDETDVEQVIAVHLPHARALMHLDTALTMVDRSTFNVFPGLLTGTAVHVVRANGEGGLSVVAAPSLEAALLDALGLSSVTLLPTGGDAIGRLREQWDDGNNTLALAPGVVVAYSRNVETNARLREHGVEVLELDSSELCRGRGGSRCMTQPIVRAPLGQ</sequence>
<dbReference type="AlphaFoldDB" id="A0A3B0S9Q3"/>
<dbReference type="EC" id="3.5.3.6" evidence="2"/>
<dbReference type="NCBIfam" id="NF002381">
    <property type="entry name" value="PRK01388.1"/>
    <property type="match status" value="1"/>
</dbReference>
<proteinExistence type="predicted"/>
<dbReference type="PANTHER" id="PTHR47271:SF2">
    <property type="entry name" value="ARGININE DEIMINASE"/>
    <property type="match status" value="1"/>
</dbReference>
<dbReference type="Pfam" id="PF02274">
    <property type="entry name" value="ADI"/>
    <property type="match status" value="1"/>
</dbReference>
<keyword evidence="1 2" id="KW-0378">Hydrolase</keyword>
<reference evidence="2" key="1">
    <citation type="submission" date="2018-06" db="EMBL/GenBank/DDBJ databases">
        <authorList>
            <person name="Zhirakovskaya E."/>
        </authorList>
    </citation>
    <scope>NUCLEOTIDE SEQUENCE</scope>
</reference>
<dbReference type="GO" id="GO:0016990">
    <property type="term" value="F:arginine deiminase activity"/>
    <property type="evidence" value="ECO:0007669"/>
    <property type="project" value="UniProtKB-EC"/>
</dbReference>
<protein>
    <submittedName>
        <fullName evidence="2">Arginine deiminase</fullName>
        <ecNumber evidence="2">3.5.3.6</ecNumber>
    </submittedName>
</protein>
<dbReference type="Gene3D" id="3.75.10.10">
    <property type="entry name" value="L-arginine/glycine Amidinotransferase, Chain A"/>
    <property type="match status" value="1"/>
</dbReference>
<dbReference type="PRINTS" id="PR01466">
    <property type="entry name" value="ARGDEIMINASE"/>
</dbReference>
<dbReference type="PIRSF" id="PIRSF006356">
    <property type="entry name" value="Arg_deiminase"/>
    <property type="match status" value="1"/>
</dbReference>
<dbReference type="Gene3D" id="1.10.3930.10">
    <property type="entry name" value="Arginine deiminase"/>
    <property type="match status" value="1"/>
</dbReference>
<name>A0A3B0S9Q3_9ZZZZ</name>
<accession>A0A3B0S9Q3</accession>
<dbReference type="PANTHER" id="PTHR47271">
    <property type="entry name" value="ARGININE DEIMINASE"/>
    <property type="match status" value="1"/>
</dbReference>
<dbReference type="SUPFAM" id="SSF55909">
    <property type="entry name" value="Pentein"/>
    <property type="match status" value="1"/>
</dbReference>
<evidence type="ECO:0000313" key="2">
    <source>
        <dbReference type="EMBL" id="VAV99501.1"/>
    </source>
</evidence>
<dbReference type="EMBL" id="UOEK01000164">
    <property type="protein sequence ID" value="VAV99501.1"/>
    <property type="molecule type" value="Genomic_DNA"/>
</dbReference>
<organism evidence="2">
    <name type="scientific">hydrothermal vent metagenome</name>
    <dbReference type="NCBI Taxonomy" id="652676"/>
    <lineage>
        <taxon>unclassified sequences</taxon>
        <taxon>metagenomes</taxon>
        <taxon>ecological metagenomes</taxon>
    </lineage>
</organism>
<evidence type="ECO:0000256" key="1">
    <source>
        <dbReference type="ARBA" id="ARBA00022801"/>
    </source>
</evidence>
<dbReference type="GO" id="GO:0019546">
    <property type="term" value="P:L-arginine deiminase pathway"/>
    <property type="evidence" value="ECO:0007669"/>
    <property type="project" value="TreeGrafter"/>
</dbReference>
<dbReference type="InterPro" id="IPR003876">
    <property type="entry name" value="Arg_deiminase"/>
</dbReference>
<gene>
    <name evidence="2" type="ORF">MNBD_ACTINO02-462</name>
</gene>